<organism evidence="1 2">
    <name type="scientific">Solanum commersonii</name>
    <name type="common">Commerson's wild potato</name>
    <name type="synonym">Commerson's nightshade</name>
    <dbReference type="NCBI Taxonomy" id="4109"/>
    <lineage>
        <taxon>Eukaryota</taxon>
        <taxon>Viridiplantae</taxon>
        <taxon>Streptophyta</taxon>
        <taxon>Embryophyta</taxon>
        <taxon>Tracheophyta</taxon>
        <taxon>Spermatophyta</taxon>
        <taxon>Magnoliopsida</taxon>
        <taxon>eudicotyledons</taxon>
        <taxon>Gunneridae</taxon>
        <taxon>Pentapetalae</taxon>
        <taxon>asterids</taxon>
        <taxon>lamiids</taxon>
        <taxon>Solanales</taxon>
        <taxon>Solanaceae</taxon>
        <taxon>Solanoideae</taxon>
        <taxon>Solaneae</taxon>
        <taxon>Solanum</taxon>
    </lineage>
</organism>
<reference evidence="1 2" key="1">
    <citation type="submission" date="2020-09" db="EMBL/GenBank/DDBJ databases">
        <title>De no assembly of potato wild relative species, Solanum commersonii.</title>
        <authorList>
            <person name="Cho K."/>
        </authorList>
    </citation>
    <scope>NUCLEOTIDE SEQUENCE [LARGE SCALE GENOMIC DNA]</scope>
    <source>
        <strain evidence="1">LZ3.2</strain>
        <tissue evidence="1">Leaf</tissue>
    </source>
</reference>
<dbReference type="AlphaFoldDB" id="A0A9J5WAV4"/>
<dbReference type="Proteomes" id="UP000824120">
    <property type="component" value="Chromosome 12"/>
</dbReference>
<sequence>MDLSGDGDSFPQLKVLHIDELDGLSEVTCMDDVSMPKLKKLLLVQGRRSPISLSERLAKLRI</sequence>
<accession>A0A9J5WAV4</accession>
<gene>
    <name evidence="1" type="ORF">H5410_062617</name>
</gene>
<evidence type="ECO:0000313" key="2">
    <source>
        <dbReference type="Proteomes" id="UP000824120"/>
    </source>
</evidence>
<dbReference type="OrthoDB" id="10371022at2759"/>
<dbReference type="EMBL" id="JACXVP010000012">
    <property type="protein sequence ID" value="KAG5572851.1"/>
    <property type="molecule type" value="Genomic_DNA"/>
</dbReference>
<proteinExistence type="predicted"/>
<name>A0A9J5WAV4_SOLCO</name>
<keyword evidence="2" id="KW-1185">Reference proteome</keyword>
<evidence type="ECO:0000313" key="1">
    <source>
        <dbReference type="EMBL" id="KAG5572851.1"/>
    </source>
</evidence>
<comment type="caution">
    <text evidence="1">The sequence shown here is derived from an EMBL/GenBank/DDBJ whole genome shotgun (WGS) entry which is preliminary data.</text>
</comment>
<protein>
    <submittedName>
        <fullName evidence="1">Uncharacterized protein</fullName>
    </submittedName>
</protein>